<dbReference type="GO" id="GO:0006352">
    <property type="term" value="P:DNA-templated transcription initiation"/>
    <property type="evidence" value="ECO:0007669"/>
    <property type="project" value="InterPro"/>
</dbReference>
<dbReference type="GO" id="GO:0003677">
    <property type="term" value="F:DNA binding"/>
    <property type="evidence" value="ECO:0007669"/>
    <property type="project" value="UniProtKB-KW"/>
</dbReference>
<evidence type="ECO:0000313" key="13">
    <source>
        <dbReference type="Proteomes" id="UP000002774"/>
    </source>
</evidence>
<dbReference type="Gene3D" id="1.10.10.60">
    <property type="entry name" value="Homeodomain-like"/>
    <property type="match status" value="1"/>
</dbReference>
<dbReference type="EMBL" id="CM001403">
    <property type="protein sequence ID" value="EHQ30202.1"/>
    <property type="molecule type" value="Genomic_DNA"/>
</dbReference>
<sequence>MPIMLKQNLQQKLLQKLSPQQIQFIKLLQVPTVSLDTRIKEELEENPALEDFSLSNMSEPEEQYPDRDPDDDNFNKDDNDQSEFDEFNIDDYLQEDNVNDYGSRYDQNGDDDEERKEMPIAIQSSFFESLQAQLDLVPLSDKDFRIGQQIIGSLDDDGYLRRPVMSLTDDLAFSQNIMAEDEEVEEMLKLIQSFDPAGVGARDLQECLLIQLRKKDPNDPIIKKAIMVVENYLDEFTRKHYDKMERSLNMTSEELKAVVNEILKLNPKPGDSNEVNTKQMQVIPDFHITNNDGVLILTLNSKNAPELRVSRSYQDMFEHYDKSAQKDKKLREAVQFVKQKLDSAKWFIDAIKQRQQTLLKTMNAIMQYQYEFFLTGDERNLRPMILKDIADRIGMDISTVSRVANSKYVQTEHGTFLLKSFFSEAIQMESGEEVSNKEVKKILEDFIGAEDKRHPLADEKLTEILKDKGYNIARRTVAKYREQMNIPVARLRKEL</sequence>
<feature type="compositionally biased region" description="Acidic residues" evidence="9">
    <location>
        <begin position="59"/>
        <end position="72"/>
    </location>
</feature>
<evidence type="ECO:0000256" key="1">
    <source>
        <dbReference type="ARBA" id="ARBA00008798"/>
    </source>
</evidence>
<evidence type="ECO:0000256" key="6">
    <source>
        <dbReference type="ARBA" id="ARBA00023082"/>
    </source>
</evidence>
<dbReference type="PIRSF" id="PIRSF000774">
    <property type="entry name" value="RpoN"/>
    <property type="match status" value="1"/>
</dbReference>
<evidence type="ECO:0000256" key="9">
    <source>
        <dbReference type="SAM" id="MobiDB-lite"/>
    </source>
</evidence>
<evidence type="ECO:0000256" key="3">
    <source>
        <dbReference type="ARBA" id="ARBA00022679"/>
    </source>
</evidence>
<dbReference type="PROSITE" id="PS50044">
    <property type="entry name" value="SIGMA54_3"/>
    <property type="match status" value="1"/>
</dbReference>
<dbReference type="PANTHER" id="PTHR32248:SF4">
    <property type="entry name" value="RNA POLYMERASE SIGMA-54 FACTOR"/>
    <property type="match status" value="1"/>
</dbReference>
<keyword evidence="6" id="KW-0731">Sigma factor</keyword>
<gene>
    <name evidence="12" type="ORF">Mucpa_6144</name>
</gene>
<reference evidence="12" key="1">
    <citation type="submission" date="2011-09" db="EMBL/GenBank/DDBJ databases">
        <title>The permanent draft genome of Mucilaginibacter paludis DSM 18603.</title>
        <authorList>
            <consortium name="US DOE Joint Genome Institute (JGI-PGF)"/>
            <person name="Lucas S."/>
            <person name="Han J."/>
            <person name="Lapidus A."/>
            <person name="Bruce D."/>
            <person name="Goodwin L."/>
            <person name="Pitluck S."/>
            <person name="Peters L."/>
            <person name="Kyrpides N."/>
            <person name="Mavromatis K."/>
            <person name="Ivanova N."/>
            <person name="Mikhailova N."/>
            <person name="Held B."/>
            <person name="Detter J.C."/>
            <person name="Tapia R."/>
            <person name="Han C."/>
            <person name="Land M."/>
            <person name="Hauser L."/>
            <person name="Markowitz V."/>
            <person name="Cheng J.-F."/>
            <person name="Hugenholtz P."/>
            <person name="Woyke T."/>
            <person name="Wu D."/>
            <person name="Tindall B."/>
            <person name="Brambilla E."/>
            <person name="Klenk H.-P."/>
            <person name="Eisen J.A."/>
        </authorList>
    </citation>
    <scope>NUCLEOTIDE SEQUENCE [LARGE SCALE GENOMIC DNA]</scope>
    <source>
        <strain evidence="12">DSM 18603</strain>
    </source>
</reference>
<proteinExistence type="inferred from homology"/>
<evidence type="ECO:0000313" key="12">
    <source>
        <dbReference type="EMBL" id="EHQ30202.1"/>
    </source>
</evidence>
<keyword evidence="13" id="KW-1185">Reference proteome</keyword>
<dbReference type="Pfam" id="PF04552">
    <property type="entry name" value="Sigma54_DBD"/>
    <property type="match status" value="1"/>
</dbReference>
<evidence type="ECO:0000256" key="4">
    <source>
        <dbReference type="ARBA" id="ARBA00022695"/>
    </source>
</evidence>
<dbReference type="GO" id="GO:0001216">
    <property type="term" value="F:DNA-binding transcription activator activity"/>
    <property type="evidence" value="ECO:0007669"/>
    <property type="project" value="InterPro"/>
</dbReference>
<dbReference type="STRING" id="714943.Mucpa_6144"/>
<dbReference type="HOGENOM" id="CLU_020569_0_1_10"/>
<organism evidence="12 13">
    <name type="scientific">Mucilaginibacter paludis DSM 18603</name>
    <dbReference type="NCBI Taxonomy" id="714943"/>
    <lineage>
        <taxon>Bacteria</taxon>
        <taxon>Pseudomonadati</taxon>
        <taxon>Bacteroidota</taxon>
        <taxon>Sphingobacteriia</taxon>
        <taxon>Sphingobacteriales</taxon>
        <taxon>Sphingobacteriaceae</taxon>
        <taxon>Mucilaginibacter</taxon>
    </lineage>
</organism>
<evidence type="ECO:0000259" key="11">
    <source>
        <dbReference type="Pfam" id="PF04963"/>
    </source>
</evidence>
<feature type="domain" description="RNA polymerase sigma factor 54 DNA-binding" evidence="10">
    <location>
        <begin position="335"/>
        <end position="493"/>
    </location>
</feature>
<dbReference type="Pfam" id="PF00309">
    <property type="entry name" value="Sigma54_AID"/>
    <property type="match status" value="1"/>
</dbReference>
<evidence type="ECO:0000256" key="7">
    <source>
        <dbReference type="ARBA" id="ARBA00023125"/>
    </source>
</evidence>
<evidence type="ECO:0000259" key="10">
    <source>
        <dbReference type="Pfam" id="PF04552"/>
    </source>
</evidence>
<keyword evidence="7" id="KW-0238">DNA-binding</keyword>
<dbReference type="GO" id="GO:0016987">
    <property type="term" value="F:sigma factor activity"/>
    <property type="evidence" value="ECO:0007669"/>
    <property type="project" value="UniProtKB-KW"/>
</dbReference>
<dbReference type="GO" id="GO:0016779">
    <property type="term" value="F:nucleotidyltransferase activity"/>
    <property type="evidence" value="ECO:0007669"/>
    <property type="project" value="UniProtKB-KW"/>
</dbReference>
<keyword evidence="5" id="KW-0805">Transcription regulation</keyword>
<dbReference type="Gene3D" id="1.10.10.1330">
    <property type="entry name" value="RNA polymerase sigma-54 factor, core-binding domain"/>
    <property type="match status" value="1"/>
</dbReference>
<evidence type="ECO:0000256" key="2">
    <source>
        <dbReference type="ARBA" id="ARBA00022478"/>
    </source>
</evidence>
<dbReference type="PANTHER" id="PTHR32248">
    <property type="entry name" value="RNA POLYMERASE SIGMA-54 FACTOR"/>
    <property type="match status" value="1"/>
</dbReference>
<dbReference type="InterPro" id="IPR000394">
    <property type="entry name" value="RNA_pol_sigma_54"/>
</dbReference>
<dbReference type="GO" id="GO:0000428">
    <property type="term" value="C:DNA-directed RNA polymerase complex"/>
    <property type="evidence" value="ECO:0007669"/>
    <property type="project" value="UniProtKB-KW"/>
</dbReference>
<keyword evidence="3" id="KW-0808">Transferase</keyword>
<dbReference type="AlphaFoldDB" id="H1YDJ3"/>
<dbReference type="InterPro" id="IPR007634">
    <property type="entry name" value="RNA_pol_sigma_54_DNA-bd"/>
</dbReference>
<accession>H1YDJ3</accession>
<dbReference type="InterPro" id="IPR007046">
    <property type="entry name" value="RNA_pol_sigma_54_core-bd"/>
</dbReference>
<name>H1YDJ3_9SPHI</name>
<comment type="similarity">
    <text evidence="1">Belongs to the sigma-54 factor family.</text>
</comment>
<dbReference type="InterPro" id="IPR038709">
    <property type="entry name" value="RpoN_core-bd_sf"/>
</dbReference>
<feature type="compositionally biased region" description="Acidic residues" evidence="9">
    <location>
        <begin position="80"/>
        <end position="91"/>
    </location>
</feature>
<keyword evidence="2" id="KW-0240">DNA-directed RNA polymerase</keyword>
<dbReference type="Proteomes" id="UP000002774">
    <property type="component" value="Chromosome"/>
</dbReference>
<evidence type="ECO:0000256" key="5">
    <source>
        <dbReference type="ARBA" id="ARBA00023015"/>
    </source>
</evidence>
<evidence type="ECO:0000256" key="8">
    <source>
        <dbReference type="ARBA" id="ARBA00023163"/>
    </source>
</evidence>
<dbReference type="Pfam" id="PF04963">
    <property type="entry name" value="Sigma54_CBD"/>
    <property type="match status" value="1"/>
</dbReference>
<dbReference type="eggNOG" id="COG1508">
    <property type="taxonomic scope" value="Bacteria"/>
</dbReference>
<feature type="region of interest" description="Disordered" evidence="9">
    <location>
        <begin position="44"/>
        <end position="91"/>
    </location>
</feature>
<dbReference type="PRINTS" id="PR00045">
    <property type="entry name" value="SIGMA54FCT"/>
</dbReference>
<dbReference type="NCBIfam" id="TIGR02395">
    <property type="entry name" value="rpoN_sigma"/>
    <property type="match status" value="1"/>
</dbReference>
<protein>
    <submittedName>
        <fullName evidence="12">RNA polymerase, sigma 54 subunit, RpoN</fullName>
    </submittedName>
</protein>
<keyword evidence="8" id="KW-0804">Transcription</keyword>
<keyword evidence="4" id="KW-0548">Nucleotidyltransferase</keyword>
<dbReference type="PROSITE" id="PS00718">
    <property type="entry name" value="SIGMA54_2"/>
    <property type="match status" value="1"/>
</dbReference>
<feature type="domain" description="RNA polymerase sigma factor 54 core-binding" evidence="11">
    <location>
        <begin position="123"/>
        <end position="313"/>
    </location>
</feature>